<accession>X0ZUR4</accession>
<feature type="non-terminal residue" evidence="1">
    <location>
        <position position="1"/>
    </location>
</feature>
<reference evidence="1" key="1">
    <citation type="journal article" date="2014" name="Front. Microbiol.">
        <title>High frequency of phylogenetically diverse reductive dehalogenase-homologous genes in deep subseafloor sedimentary metagenomes.</title>
        <authorList>
            <person name="Kawai M."/>
            <person name="Futagami T."/>
            <person name="Toyoda A."/>
            <person name="Takaki Y."/>
            <person name="Nishi S."/>
            <person name="Hori S."/>
            <person name="Arai W."/>
            <person name="Tsubouchi T."/>
            <person name="Morono Y."/>
            <person name="Uchiyama I."/>
            <person name="Ito T."/>
            <person name="Fujiyama A."/>
            <person name="Inagaki F."/>
            <person name="Takami H."/>
        </authorList>
    </citation>
    <scope>NUCLEOTIDE SEQUENCE</scope>
    <source>
        <strain evidence="1">Expedition CK06-06</strain>
    </source>
</reference>
<gene>
    <name evidence="1" type="ORF">S01H1_79355</name>
</gene>
<evidence type="ECO:0000313" key="1">
    <source>
        <dbReference type="EMBL" id="GAG51876.1"/>
    </source>
</evidence>
<comment type="caution">
    <text evidence="1">The sequence shown here is derived from an EMBL/GenBank/DDBJ whole genome shotgun (WGS) entry which is preliminary data.</text>
</comment>
<evidence type="ECO:0008006" key="2">
    <source>
        <dbReference type="Google" id="ProtNLM"/>
    </source>
</evidence>
<dbReference type="EMBL" id="BARS01053484">
    <property type="protein sequence ID" value="GAG51876.1"/>
    <property type="molecule type" value="Genomic_DNA"/>
</dbReference>
<proteinExistence type="predicted"/>
<name>X0ZUR4_9ZZZZ</name>
<sequence>LNWTSETSKGVSKMLASARNLPGARKFMPLGVQVSPEKIDRVLGGVSGGLFLDVLRGVESLGRISGLIDPTPLQVQTRGGQTNEDWWKHPYNYPVLGRFFSNVPSNPDFIRTRNLDLDRKADRLKNAANSAMQDGRMKEAEYYNDLWLATMKAKSAPISETPNIRDWMPLLGRWRPGDEQLLREAEETK</sequence>
<organism evidence="1">
    <name type="scientific">marine sediment metagenome</name>
    <dbReference type="NCBI Taxonomy" id="412755"/>
    <lineage>
        <taxon>unclassified sequences</taxon>
        <taxon>metagenomes</taxon>
        <taxon>ecological metagenomes</taxon>
    </lineage>
</organism>
<protein>
    <recommendedName>
        <fullName evidence="2">Large polyvalent protein associated domain-containing protein</fullName>
    </recommendedName>
</protein>
<dbReference type="AlphaFoldDB" id="X0ZUR4"/>